<evidence type="ECO:0000313" key="11">
    <source>
        <dbReference type="Proteomes" id="UP000256486"/>
    </source>
</evidence>
<dbReference type="Pfam" id="PF01996">
    <property type="entry name" value="F420_ligase"/>
    <property type="match status" value="1"/>
</dbReference>
<dbReference type="AlphaFoldDB" id="A0A3E0VQG3"/>
<evidence type="ECO:0000256" key="5">
    <source>
        <dbReference type="ARBA" id="ARBA00022958"/>
    </source>
</evidence>
<dbReference type="GO" id="GO:0052618">
    <property type="term" value="F:coenzyme F420-0:L-glutamate ligase activity"/>
    <property type="evidence" value="ECO:0007669"/>
    <property type="project" value="TreeGrafter"/>
</dbReference>
<dbReference type="Gene3D" id="3.30.1330.100">
    <property type="entry name" value="CofE-like"/>
    <property type="match status" value="2"/>
</dbReference>
<feature type="region of interest" description="Disordered" evidence="8">
    <location>
        <begin position="271"/>
        <end position="291"/>
    </location>
</feature>
<evidence type="ECO:0000256" key="2">
    <source>
        <dbReference type="ARBA" id="ARBA00022723"/>
    </source>
</evidence>
<keyword evidence="1 10" id="KW-0436">Ligase</keyword>
<name>A0A3E0VQG3_9MICO</name>
<keyword evidence="3" id="KW-0547">Nucleotide-binding</keyword>
<keyword evidence="6" id="KW-0342">GTP-binding</keyword>
<keyword evidence="11" id="KW-1185">Reference proteome</keyword>
<keyword evidence="5" id="KW-0630">Potassium</keyword>
<gene>
    <name evidence="10" type="ORF">B7R54_04985</name>
</gene>
<evidence type="ECO:0000256" key="7">
    <source>
        <dbReference type="ARBA" id="ARBA00023211"/>
    </source>
</evidence>
<dbReference type="OrthoDB" id="9788295at2"/>
<organism evidence="10 11">
    <name type="scientific">Subtercola boreus</name>
    <dbReference type="NCBI Taxonomy" id="120213"/>
    <lineage>
        <taxon>Bacteria</taxon>
        <taxon>Bacillati</taxon>
        <taxon>Actinomycetota</taxon>
        <taxon>Actinomycetes</taxon>
        <taxon>Micrococcales</taxon>
        <taxon>Microbacteriaceae</taxon>
        <taxon>Subtercola</taxon>
    </lineage>
</organism>
<evidence type="ECO:0000256" key="1">
    <source>
        <dbReference type="ARBA" id="ARBA00022598"/>
    </source>
</evidence>
<dbReference type="SUPFAM" id="SSF144010">
    <property type="entry name" value="CofE-like"/>
    <property type="match status" value="1"/>
</dbReference>
<proteinExistence type="predicted"/>
<comment type="caution">
    <text evidence="10">The sequence shown here is derived from an EMBL/GenBank/DDBJ whole genome shotgun (WGS) entry which is preliminary data.</text>
</comment>
<keyword evidence="2" id="KW-0479">Metal-binding</keyword>
<dbReference type="NCBIfam" id="TIGR01916">
    <property type="entry name" value="F420_cofE"/>
    <property type="match status" value="1"/>
</dbReference>
<dbReference type="InterPro" id="IPR002847">
    <property type="entry name" value="F420-0_gamma-glut_ligase-dom"/>
</dbReference>
<dbReference type="NCBIfam" id="NF009810">
    <property type="entry name" value="PRK13294.1"/>
    <property type="match status" value="1"/>
</dbReference>
<feature type="domain" description="Coenzyme F420:L-glutamate ligase-like" evidence="9">
    <location>
        <begin position="13"/>
        <end position="211"/>
    </location>
</feature>
<reference evidence="10 11" key="1">
    <citation type="submission" date="2017-04" db="EMBL/GenBank/DDBJ databases">
        <title>Comparative genome analysis of Subtercola boreus.</title>
        <authorList>
            <person name="Cho Y.-J."/>
            <person name="Cho A."/>
            <person name="Kim O.-S."/>
            <person name="Lee J.-I."/>
        </authorList>
    </citation>
    <scope>NUCLEOTIDE SEQUENCE [LARGE SCALE GENOMIC DNA]</scope>
    <source>
        <strain evidence="10 11">K300</strain>
    </source>
</reference>
<dbReference type="PANTHER" id="PTHR47917">
    <property type="match status" value="1"/>
</dbReference>
<evidence type="ECO:0000256" key="3">
    <source>
        <dbReference type="ARBA" id="ARBA00022741"/>
    </source>
</evidence>
<keyword evidence="4" id="KW-0460">Magnesium</keyword>
<evidence type="ECO:0000256" key="6">
    <source>
        <dbReference type="ARBA" id="ARBA00023134"/>
    </source>
</evidence>
<keyword evidence="7" id="KW-0464">Manganese</keyword>
<protein>
    <submittedName>
        <fullName evidence="10">Coenzyme F420-0:L-glutamate ligase</fullName>
    </submittedName>
</protein>
<dbReference type="GO" id="GO:0046872">
    <property type="term" value="F:metal ion binding"/>
    <property type="evidence" value="ECO:0007669"/>
    <property type="project" value="UniProtKB-KW"/>
</dbReference>
<dbReference type="Proteomes" id="UP000256486">
    <property type="component" value="Unassembled WGS sequence"/>
</dbReference>
<dbReference type="PANTHER" id="PTHR47917:SF1">
    <property type="entry name" value="COENZYME F420:L-GLUTAMATE LIGASE"/>
    <property type="match status" value="1"/>
</dbReference>
<accession>A0A3E0VQG3</accession>
<dbReference type="EMBL" id="NBWZ01000001">
    <property type="protein sequence ID" value="RFA11097.1"/>
    <property type="molecule type" value="Genomic_DNA"/>
</dbReference>
<evidence type="ECO:0000256" key="8">
    <source>
        <dbReference type="SAM" id="MobiDB-lite"/>
    </source>
</evidence>
<dbReference type="InterPro" id="IPR008225">
    <property type="entry name" value="F420-0_g-glutamyl_ligase"/>
</dbReference>
<evidence type="ECO:0000256" key="4">
    <source>
        <dbReference type="ARBA" id="ARBA00022842"/>
    </source>
</evidence>
<dbReference type="GO" id="GO:0005525">
    <property type="term" value="F:GTP binding"/>
    <property type="evidence" value="ECO:0007669"/>
    <property type="project" value="UniProtKB-KW"/>
</dbReference>
<sequence length="291" mass="29502">MTMIQVYAVAGMGEVVAGDSLDELIADALAGQGLDVEDGDILVVTSKIVSKAEGRSVRADDREDAITAETVRVVATRTHPGGVTRIVENRLGIVQAAAGVDASNTPAGTVLLLPVDPDASARRLAAALRERLGVRVGILVSDTLGRAWREGQTDAAIGSAGVLVVDDLRGGVDSFGQTLEVTQMAVADEITAAADLVKGKASGMPVALVRGLSAFVVETLDTPARALTRTGPTDMFRLGTDEALAEGRAAGFAEGRAAGYAEGFEAGRRAGLGGHSGGADPSGVAGPAVHP</sequence>
<evidence type="ECO:0000313" key="10">
    <source>
        <dbReference type="EMBL" id="RFA11097.1"/>
    </source>
</evidence>
<evidence type="ECO:0000259" key="9">
    <source>
        <dbReference type="Pfam" id="PF01996"/>
    </source>
</evidence>